<reference evidence="1 2" key="1">
    <citation type="submission" date="2015-03" db="EMBL/GenBank/DDBJ databases">
        <title>Pseudomonas fluorescens 1855-344 Genome sequencing and assembly.</title>
        <authorList>
            <person name="Eng W.W.H."/>
            <person name="Gan H.M."/>
            <person name="Savka M.A."/>
        </authorList>
    </citation>
    <scope>NUCLEOTIDE SEQUENCE [LARGE SCALE GENOMIC DNA]</scope>
    <source>
        <strain evidence="1 2">1855-344</strain>
    </source>
</reference>
<comment type="caution">
    <text evidence="1">The sequence shown here is derived from an EMBL/GenBank/DDBJ whole genome shotgun (WGS) entry which is preliminary data.</text>
</comment>
<dbReference type="Proteomes" id="UP000033662">
    <property type="component" value="Unassembled WGS sequence"/>
</dbReference>
<sequence>MALPSLTACEILATGGDLIDYGLLHHLVAVLGIELERLLVENERSLRLGSELLDDLIQSRLPEQAALDRLAQLNCPTQQSCLASARPTTEPVADWRQRLRRQGVELLVRSQANELIVLLATGQW</sequence>
<dbReference type="AlphaFoldDB" id="A0A0F4XVM7"/>
<accession>A0A0F4XVM7</accession>
<protein>
    <submittedName>
        <fullName evidence="1">Uncharacterized protein</fullName>
    </submittedName>
</protein>
<dbReference type="EMBL" id="JZXC01000001">
    <property type="protein sequence ID" value="KKA09886.1"/>
    <property type="molecule type" value="Genomic_DNA"/>
</dbReference>
<name>A0A0F4XVM7_9PSED</name>
<organism evidence="1 2">
    <name type="scientific">Pseudomonas kilonensis</name>
    <dbReference type="NCBI Taxonomy" id="132476"/>
    <lineage>
        <taxon>Bacteria</taxon>
        <taxon>Pseudomonadati</taxon>
        <taxon>Pseudomonadota</taxon>
        <taxon>Gammaproteobacteria</taxon>
        <taxon>Pseudomonadales</taxon>
        <taxon>Pseudomonadaceae</taxon>
        <taxon>Pseudomonas</taxon>
    </lineage>
</organism>
<dbReference type="PATRIC" id="fig|132476.4.peg.120"/>
<proteinExistence type="predicted"/>
<evidence type="ECO:0000313" key="1">
    <source>
        <dbReference type="EMBL" id="KKA09886.1"/>
    </source>
</evidence>
<evidence type="ECO:0000313" key="2">
    <source>
        <dbReference type="Proteomes" id="UP000033662"/>
    </source>
</evidence>
<gene>
    <name evidence="1" type="ORF">VP02_00550</name>
</gene>